<dbReference type="RefSeq" id="WP_163126148.1">
    <property type="nucleotide sequence ID" value="NZ_JAAEAM010000063.1"/>
</dbReference>
<dbReference type="AlphaFoldDB" id="A0A6B2MPV3"/>
<name>A0A6B2MPV3_9BURK</name>
<dbReference type="InterPro" id="IPR019701">
    <property type="entry name" value="Phage_P22_NinX"/>
</dbReference>
<organism evidence="1">
    <name type="scientific">Burkholderia cenocepacia</name>
    <dbReference type="NCBI Taxonomy" id="95486"/>
    <lineage>
        <taxon>Bacteria</taxon>
        <taxon>Pseudomonadati</taxon>
        <taxon>Pseudomonadota</taxon>
        <taxon>Betaproteobacteria</taxon>
        <taxon>Burkholderiales</taxon>
        <taxon>Burkholderiaceae</taxon>
        <taxon>Burkholderia</taxon>
        <taxon>Burkholderia cepacia complex</taxon>
    </lineage>
</organism>
<dbReference type="Pfam" id="PF10765">
    <property type="entry name" value="Phage_P22_NinX"/>
    <property type="match status" value="1"/>
</dbReference>
<dbReference type="EMBL" id="JAAEAM010000063">
    <property type="protein sequence ID" value="NDV77066.1"/>
    <property type="molecule type" value="Genomic_DNA"/>
</dbReference>
<sequence>MKVRELICDPLDVWVCRAELEEFNGRRMGHDVIASIKAKLGVDLPYWPSRDWAIGGRIIDRERIAVYWDVDEWVALWRAESSASGTLHARGPIMAGPTALIAAMRCYVASKFGDEVPA</sequence>
<evidence type="ECO:0000313" key="1">
    <source>
        <dbReference type="EMBL" id="NDV77066.1"/>
    </source>
</evidence>
<proteinExistence type="predicted"/>
<protein>
    <submittedName>
        <fullName evidence="1">DUF2591 domain-containing protein</fullName>
    </submittedName>
</protein>
<reference evidence="1" key="1">
    <citation type="submission" date="2019-11" db="EMBL/GenBank/DDBJ databases">
        <title>Burkholderia cenocepacia CF.</title>
        <authorList>
            <person name="Vianna E.F."/>
            <person name="Marques E.A."/>
            <person name="Albano R.M."/>
            <person name="Leao R.S."/>
        </authorList>
    </citation>
    <scope>NUCLEOTIDE SEQUENCE</scope>
    <source>
        <strain evidence="1">MS-2140</strain>
    </source>
</reference>
<gene>
    <name evidence="1" type="ORF">GFJ35_34205</name>
</gene>
<accession>A0A6B2MPV3</accession>
<comment type="caution">
    <text evidence="1">The sequence shown here is derived from an EMBL/GenBank/DDBJ whole genome shotgun (WGS) entry which is preliminary data.</text>
</comment>